<reference evidence="2 3" key="1">
    <citation type="journal article" date="2013" name="Proc. Natl. Acad. Sci. U.S.A.">
        <title>Genome of an arbuscular mycorrhizal fungus provides insight into the oldest plant symbiosis.</title>
        <authorList>
            <person name="Tisserant E."/>
            <person name="Malbreil M."/>
            <person name="Kuo A."/>
            <person name="Kohler A."/>
            <person name="Symeonidi A."/>
            <person name="Balestrini R."/>
            <person name="Charron P."/>
            <person name="Duensing N."/>
            <person name="Frei Dit Frey N."/>
            <person name="Gianinazzi-Pearson V."/>
            <person name="Gilbert L.B."/>
            <person name="Handa Y."/>
            <person name="Herr J.R."/>
            <person name="Hijri M."/>
            <person name="Koul R."/>
            <person name="Kawaguchi M."/>
            <person name="Krajinski F."/>
            <person name="Lammers P.J."/>
            <person name="Masclaux F.G."/>
            <person name="Murat C."/>
            <person name="Morin E."/>
            <person name="Ndikumana S."/>
            <person name="Pagni M."/>
            <person name="Petitpierre D."/>
            <person name="Requena N."/>
            <person name="Rosikiewicz P."/>
            <person name="Riley R."/>
            <person name="Saito K."/>
            <person name="San Clemente H."/>
            <person name="Shapiro H."/>
            <person name="van Tuinen D."/>
            <person name="Becard G."/>
            <person name="Bonfante P."/>
            <person name="Paszkowski U."/>
            <person name="Shachar-Hill Y.Y."/>
            <person name="Tuskan G.A."/>
            <person name="Young P.W."/>
            <person name="Sanders I.R."/>
            <person name="Henrissat B."/>
            <person name="Rensing S.A."/>
            <person name="Grigoriev I.V."/>
            <person name="Corradi N."/>
            <person name="Roux C."/>
            <person name="Martin F."/>
        </authorList>
    </citation>
    <scope>NUCLEOTIDE SEQUENCE [LARGE SCALE GENOMIC DNA]</scope>
    <source>
        <strain evidence="2 3">DAOM 197198</strain>
    </source>
</reference>
<dbReference type="InterPro" id="IPR050167">
    <property type="entry name" value="Ser_Thr_protein_kinase"/>
</dbReference>
<evidence type="ECO:0000259" key="1">
    <source>
        <dbReference type="PROSITE" id="PS50011"/>
    </source>
</evidence>
<organism evidence="2 3">
    <name type="scientific">Rhizophagus irregularis (strain DAOM 181602 / DAOM 197198 / MUCL 43194)</name>
    <name type="common">Arbuscular mycorrhizal fungus</name>
    <name type="synonym">Glomus intraradices</name>
    <dbReference type="NCBI Taxonomy" id="747089"/>
    <lineage>
        <taxon>Eukaryota</taxon>
        <taxon>Fungi</taxon>
        <taxon>Fungi incertae sedis</taxon>
        <taxon>Mucoromycota</taxon>
        <taxon>Glomeromycotina</taxon>
        <taxon>Glomeromycetes</taxon>
        <taxon>Glomerales</taxon>
        <taxon>Glomeraceae</taxon>
        <taxon>Rhizophagus</taxon>
    </lineage>
</organism>
<comment type="caution">
    <text evidence="2">The sequence shown here is derived from an EMBL/GenBank/DDBJ whole genome shotgun (WGS) entry which is preliminary data.</text>
</comment>
<dbReference type="GO" id="GO:0005737">
    <property type="term" value="C:cytoplasm"/>
    <property type="evidence" value="ECO:0007669"/>
    <property type="project" value="TreeGrafter"/>
</dbReference>
<dbReference type="Pfam" id="PF07714">
    <property type="entry name" value="PK_Tyr_Ser-Thr"/>
    <property type="match status" value="1"/>
</dbReference>
<protein>
    <submittedName>
        <fullName evidence="2">Kinase-like domain-containing protein</fullName>
    </submittedName>
</protein>
<proteinExistence type="predicted"/>
<sequence length="360" mass="41867">MQLKINDKSDTIFEWIPHNQFNKIEEIGKGGFAIVYSAIWKDGPLFYKEKFRRMSGNSSKVALKYLLNSSQNIIDEFLNEIRAYSLNYNENIIRIYGLSQEPNTKDYIIVLGYARGGNLYYQLNKNYDKFNWTHKLDLTLNIITGLINIHQKQMVHRDFHVGNLLVEQETVSLFNKIFISDMGLCGEVSNIKDESKIYGVMPYVAPEVLKGKPYTQAADIYSLGMIMYFIATGKQPFANCAHDEFLVLNICNGIRPEINESEIPKIYIDIMKKCWDSNPNNRPRAIDLEKSIRSFYFGIDIFNDEEIKKQFEKAEEYRKVNLLSIKSNQSTTHPEAHYTSRLLNPFTKNLYSMEVIDFTK</sequence>
<dbReference type="GO" id="GO:0005524">
    <property type="term" value="F:ATP binding"/>
    <property type="evidence" value="ECO:0007669"/>
    <property type="project" value="InterPro"/>
</dbReference>
<gene>
    <name evidence="2" type="ORF">GLOIN_2v1809750</name>
</gene>
<dbReference type="EMBL" id="AUPC02000285">
    <property type="protein sequence ID" value="POG62883.1"/>
    <property type="molecule type" value="Genomic_DNA"/>
</dbReference>
<dbReference type="VEuPathDB" id="FungiDB:RhiirFUN_002016"/>
<dbReference type="GO" id="GO:0004672">
    <property type="term" value="F:protein kinase activity"/>
    <property type="evidence" value="ECO:0007669"/>
    <property type="project" value="InterPro"/>
</dbReference>
<dbReference type="AlphaFoldDB" id="A0A2P4PBY5"/>
<evidence type="ECO:0000313" key="3">
    <source>
        <dbReference type="Proteomes" id="UP000018888"/>
    </source>
</evidence>
<dbReference type="SUPFAM" id="SSF56112">
    <property type="entry name" value="Protein kinase-like (PK-like)"/>
    <property type="match status" value="1"/>
</dbReference>
<dbReference type="Gene3D" id="1.10.510.10">
    <property type="entry name" value="Transferase(Phosphotransferase) domain 1"/>
    <property type="match status" value="1"/>
</dbReference>
<keyword evidence="3" id="KW-1185">Reference proteome</keyword>
<dbReference type="PANTHER" id="PTHR23257:SF963">
    <property type="entry name" value="AT08303P"/>
    <property type="match status" value="1"/>
</dbReference>
<dbReference type="InterPro" id="IPR000719">
    <property type="entry name" value="Prot_kinase_dom"/>
</dbReference>
<dbReference type="GO" id="GO:0007165">
    <property type="term" value="P:signal transduction"/>
    <property type="evidence" value="ECO:0007669"/>
    <property type="project" value="TreeGrafter"/>
</dbReference>
<accession>A0A2P4PBY5</accession>
<dbReference type="PROSITE" id="PS50011">
    <property type="entry name" value="PROTEIN_KINASE_DOM"/>
    <property type="match status" value="1"/>
</dbReference>
<dbReference type="Proteomes" id="UP000018888">
    <property type="component" value="Unassembled WGS sequence"/>
</dbReference>
<dbReference type="InterPro" id="IPR011009">
    <property type="entry name" value="Kinase-like_dom_sf"/>
</dbReference>
<feature type="domain" description="Protein kinase" evidence="1">
    <location>
        <begin position="21"/>
        <end position="296"/>
    </location>
</feature>
<evidence type="ECO:0000313" key="2">
    <source>
        <dbReference type="EMBL" id="POG62883.1"/>
    </source>
</evidence>
<dbReference type="InterPro" id="IPR001245">
    <property type="entry name" value="Ser-Thr/Tyr_kinase_cat_dom"/>
</dbReference>
<reference evidence="2 3" key="2">
    <citation type="journal article" date="2018" name="New Phytol.">
        <title>High intraspecific genome diversity in the model arbuscular mycorrhizal symbiont Rhizophagus irregularis.</title>
        <authorList>
            <person name="Chen E.C.H."/>
            <person name="Morin E."/>
            <person name="Beaudet D."/>
            <person name="Noel J."/>
            <person name="Yildirir G."/>
            <person name="Ndikumana S."/>
            <person name="Charron P."/>
            <person name="St-Onge C."/>
            <person name="Giorgi J."/>
            <person name="Kruger M."/>
            <person name="Marton T."/>
            <person name="Ropars J."/>
            <person name="Grigoriev I.V."/>
            <person name="Hainaut M."/>
            <person name="Henrissat B."/>
            <person name="Roux C."/>
            <person name="Martin F."/>
            <person name="Corradi N."/>
        </authorList>
    </citation>
    <scope>NUCLEOTIDE SEQUENCE [LARGE SCALE GENOMIC DNA]</scope>
    <source>
        <strain evidence="2 3">DAOM 197198</strain>
    </source>
</reference>
<name>A0A2P4PBY5_RHIID</name>
<dbReference type="PANTHER" id="PTHR23257">
    <property type="entry name" value="SERINE-THREONINE PROTEIN KINASE"/>
    <property type="match status" value="1"/>
</dbReference>